<reference evidence="2" key="1">
    <citation type="journal article" date="2019" name="Int. J. Syst. Evol. Microbiol.">
        <title>The Global Catalogue of Microorganisms (GCM) 10K type strain sequencing project: providing services to taxonomists for standard genome sequencing and annotation.</title>
        <authorList>
            <consortium name="The Broad Institute Genomics Platform"/>
            <consortium name="The Broad Institute Genome Sequencing Center for Infectious Disease"/>
            <person name="Wu L."/>
            <person name="Ma J."/>
        </authorList>
    </citation>
    <scope>NUCLEOTIDE SEQUENCE [LARGE SCALE GENOMIC DNA]</scope>
    <source>
        <strain evidence="2">CCUG 53903</strain>
    </source>
</reference>
<name>A0ABW1CRA0_9ACTN</name>
<evidence type="ECO:0000313" key="1">
    <source>
        <dbReference type="EMBL" id="MFC5828294.1"/>
    </source>
</evidence>
<accession>A0ABW1CRA0</accession>
<dbReference type="SUPFAM" id="SSF53474">
    <property type="entry name" value="alpha/beta-Hydrolases"/>
    <property type="match status" value="1"/>
</dbReference>
<comment type="caution">
    <text evidence="1">The sequence shown here is derived from an EMBL/GenBank/DDBJ whole genome shotgun (WGS) entry which is preliminary data.</text>
</comment>
<proteinExistence type="predicted"/>
<keyword evidence="2" id="KW-1185">Reference proteome</keyword>
<protein>
    <submittedName>
        <fullName evidence="1">Alpha/beta fold hydrolase</fullName>
    </submittedName>
</protein>
<evidence type="ECO:0000313" key="2">
    <source>
        <dbReference type="Proteomes" id="UP001596058"/>
    </source>
</evidence>
<dbReference type="InterPro" id="IPR029058">
    <property type="entry name" value="AB_hydrolase_fold"/>
</dbReference>
<gene>
    <name evidence="1" type="ORF">ACFPZ3_30875</name>
</gene>
<dbReference type="GO" id="GO:0016787">
    <property type="term" value="F:hydrolase activity"/>
    <property type="evidence" value="ECO:0007669"/>
    <property type="project" value="UniProtKB-KW"/>
</dbReference>
<organism evidence="1 2">
    <name type="scientific">Nonomuraea insulae</name>
    <dbReference type="NCBI Taxonomy" id="1616787"/>
    <lineage>
        <taxon>Bacteria</taxon>
        <taxon>Bacillati</taxon>
        <taxon>Actinomycetota</taxon>
        <taxon>Actinomycetes</taxon>
        <taxon>Streptosporangiales</taxon>
        <taxon>Streptosporangiaceae</taxon>
        <taxon>Nonomuraea</taxon>
    </lineage>
</organism>
<dbReference type="Proteomes" id="UP001596058">
    <property type="component" value="Unassembled WGS sequence"/>
</dbReference>
<dbReference type="Gene3D" id="3.40.50.1820">
    <property type="entry name" value="alpha/beta hydrolase"/>
    <property type="match status" value="1"/>
</dbReference>
<dbReference type="EMBL" id="JBHSPA010000036">
    <property type="protein sequence ID" value="MFC5828294.1"/>
    <property type="molecule type" value="Genomic_DNA"/>
</dbReference>
<dbReference type="RefSeq" id="WP_379517798.1">
    <property type="nucleotide sequence ID" value="NZ_JBHSPA010000036.1"/>
</dbReference>
<keyword evidence="1" id="KW-0378">Hydrolase</keyword>
<sequence>MSVVQPRLSRAEVIEASATVQRHYYADGRPWEEAWVREAAGVAYDRGYAPDGLPRQWAALLRAPDRLERLRGLALPTVIMHGREDTSLHWRAAVEMATAIEGAELRVYAGMGHMLPEELWPDVVTAVTRNARA</sequence>